<feature type="domain" description="ENTH" evidence="8">
    <location>
        <begin position="12"/>
        <end position="144"/>
    </location>
</feature>
<dbReference type="SMART" id="SM00273">
    <property type="entry name" value="ENTH"/>
    <property type="match status" value="1"/>
</dbReference>
<dbReference type="GO" id="GO:0005768">
    <property type="term" value="C:endosome"/>
    <property type="evidence" value="ECO:0007669"/>
    <property type="project" value="TreeGrafter"/>
</dbReference>
<keyword evidence="5" id="KW-0677">Repeat</keyword>
<dbReference type="PANTHER" id="PTHR12276">
    <property type="entry name" value="EPSIN/ENT-RELATED"/>
    <property type="match status" value="1"/>
</dbReference>
<sequence length="579" mass="63307">MTTSSLRRQVKNIVHNYTEAEIKVREATSNDPWGPSTSVMSEIADLTFNAVAFSEVMDMIWRRLNDSGKNWRHVYKALTLLDYLIKTASDKVAHQCRENLYTVQTLKDFQFIDRDGKDQGINVREKAKQIVALLKDEEKLKQERDHALKTKERMSQGARAISSSQQQNYGRRSSLYGDDNSKSRSSPASYNSASSSSPRLTAEIEQARPQTSGEEELQLQLALAMSREEADKPVAPATDADEELQLQLAISLSKEDHEKDVKSENSEGSVLQTSFEKMHKEEKTNESTIGELVDLFGPPQSLQPSSDPWGAPLGSTEAAHAWSALSNHSLSPPWQQNNLNPSVDPSGNLFSSADLWAPTVPLPQEDLGQTITFTSKTSAGPWDLPSVTNSAAVQSKAPSALYPALPDTSGDSGGSQPTAGLCDASFDAFEILPGLSHHAEPSNANSQSSLRPQSPLDLDLFGDPVPSTKPKSDAFDLSEFGSSLGEPKEKTRCRTPESFLDPSASSLVNLDALISTPAQSALSRNPFLSSGLKMSKRALKDRDGIRIKVKLEDFGAKDIQCERAPREEFAFTVSQPLAP</sequence>
<dbReference type="GO" id="GO:0005886">
    <property type="term" value="C:plasma membrane"/>
    <property type="evidence" value="ECO:0007669"/>
    <property type="project" value="TreeGrafter"/>
</dbReference>
<dbReference type="InterPro" id="IPR008942">
    <property type="entry name" value="ENTH_VHS"/>
</dbReference>
<dbReference type="PROSITE" id="PS50942">
    <property type="entry name" value="ENTH"/>
    <property type="match status" value="1"/>
</dbReference>
<evidence type="ECO:0000256" key="6">
    <source>
        <dbReference type="ARBA" id="ARBA00023121"/>
    </source>
</evidence>
<keyword evidence="10" id="KW-1185">Reference proteome</keyword>
<keyword evidence="3" id="KW-0963">Cytoplasm</keyword>
<organism evidence="9 10">
    <name type="scientific">Pleurodeles waltl</name>
    <name type="common">Iberian ribbed newt</name>
    <dbReference type="NCBI Taxonomy" id="8319"/>
    <lineage>
        <taxon>Eukaryota</taxon>
        <taxon>Metazoa</taxon>
        <taxon>Chordata</taxon>
        <taxon>Craniata</taxon>
        <taxon>Vertebrata</taxon>
        <taxon>Euteleostomi</taxon>
        <taxon>Amphibia</taxon>
        <taxon>Batrachia</taxon>
        <taxon>Caudata</taxon>
        <taxon>Salamandroidea</taxon>
        <taxon>Salamandridae</taxon>
        <taxon>Pleurodelinae</taxon>
        <taxon>Pleurodeles</taxon>
    </lineage>
</organism>
<dbReference type="Pfam" id="PF01417">
    <property type="entry name" value="ENTH"/>
    <property type="match status" value="1"/>
</dbReference>
<evidence type="ECO:0000256" key="5">
    <source>
        <dbReference type="ARBA" id="ARBA00022737"/>
    </source>
</evidence>
<proteinExistence type="inferred from homology"/>
<dbReference type="GO" id="GO:0030125">
    <property type="term" value="C:clathrin vesicle coat"/>
    <property type="evidence" value="ECO:0007669"/>
    <property type="project" value="TreeGrafter"/>
</dbReference>
<accession>A0AAV7PRG0</accession>
<dbReference type="Gene3D" id="1.25.40.90">
    <property type="match status" value="1"/>
</dbReference>
<keyword evidence="6" id="KW-0446">Lipid-binding</keyword>
<reference evidence="9" key="1">
    <citation type="journal article" date="2022" name="bioRxiv">
        <title>Sequencing and chromosome-scale assembly of the giantPleurodeles waltlgenome.</title>
        <authorList>
            <person name="Brown T."/>
            <person name="Elewa A."/>
            <person name="Iarovenko S."/>
            <person name="Subramanian E."/>
            <person name="Araus A.J."/>
            <person name="Petzold A."/>
            <person name="Susuki M."/>
            <person name="Suzuki K.-i.T."/>
            <person name="Hayashi T."/>
            <person name="Toyoda A."/>
            <person name="Oliveira C."/>
            <person name="Osipova E."/>
            <person name="Leigh N.D."/>
            <person name="Simon A."/>
            <person name="Yun M.H."/>
        </authorList>
    </citation>
    <scope>NUCLEOTIDE SEQUENCE</scope>
    <source>
        <strain evidence="9">20211129_DDA</strain>
        <tissue evidence="9">Liver</tissue>
    </source>
</reference>
<evidence type="ECO:0000256" key="4">
    <source>
        <dbReference type="ARBA" id="ARBA00022553"/>
    </source>
</evidence>
<comment type="caution">
    <text evidence="9">The sequence shown here is derived from an EMBL/GenBank/DDBJ whole genome shotgun (WGS) entry which is preliminary data.</text>
</comment>
<dbReference type="Proteomes" id="UP001066276">
    <property type="component" value="Chromosome 7"/>
</dbReference>
<dbReference type="AlphaFoldDB" id="A0AAV7PRG0"/>
<feature type="region of interest" description="Disordered" evidence="7">
    <location>
        <begin position="437"/>
        <end position="493"/>
    </location>
</feature>
<dbReference type="SUPFAM" id="SSF48464">
    <property type="entry name" value="ENTH/VHS domain"/>
    <property type="match status" value="1"/>
</dbReference>
<dbReference type="FunFam" id="1.25.40.90:FF:000002">
    <property type="entry name" value="epsin-2 isoform X1"/>
    <property type="match status" value="1"/>
</dbReference>
<evidence type="ECO:0000313" key="10">
    <source>
        <dbReference type="Proteomes" id="UP001066276"/>
    </source>
</evidence>
<dbReference type="EMBL" id="JANPWB010000011">
    <property type="protein sequence ID" value="KAJ1129922.1"/>
    <property type="molecule type" value="Genomic_DNA"/>
</dbReference>
<feature type="region of interest" description="Disordered" evidence="7">
    <location>
        <begin position="149"/>
        <end position="218"/>
    </location>
</feature>
<dbReference type="PANTHER" id="PTHR12276:SF16">
    <property type="entry name" value="EPSIN-3"/>
    <property type="match status" value="1"/>
</dbReference>
<feature type="compositionally biased region" description="Polar residues" evidence="7">
    <location>
        <begin position="442"/>
        <end position="452"/>
    </location>
</feature>
<evidence type="ECO:0000259" key="8">
    <source>
        <dbReference type="PROSITE" id="PS50942"/>
    </source>
</evidence>
<dbReference type="GO" id="GO:0006897">
    <property type="term" value="P:endocytosis"/>
    <property type="evidence" value="ECO:0007669"/>
    <property type="project" value="TreeGrafter"/>
</dbReference>
<feature type="compositionally biased region" description="Low complexity" evidence="7">
    <location>
        <begin position="183"/>
        <end position="199"/>
    </location>
</feature>
<protein>
    <recommendedName>
        <fullName evidence="8">ENTH domain-containing protein</fullName>
    </recommendedName>
</protein>
<dbReference type="GO" id="GO:0030276">
    <property type="term" value="F:clathrin binding"/>
    <property type="evidence" value="ECO:0007669"/>
    <property type="project" value="TreeGrafter"/>
</dbReference>
<evidence type="ECO:0000256" key="1">
    <source>
        <dbReference type="ARBA" id="ARBA00004496"/>
    </source>
</evidence>
<comment type="similarity">
    <text evidence="2">Belongs to the epsin family.</text>
</comment>
<gene>
    <name evidence="9" type="ORF">NDU88_008282</name>
</gene>
<evidence type="ECO:0000256" key="2">
    <source>
        <dbReference type="ARBA" id="ARBA00010130"/>
    </source>
</evidence>
<dbReference type="GO" id="GO:0005543">
    <property type="term" value="F:phospholipid binding"/>
    <property type="evidence" value="ECO:0007669"/>
    <property type="project" value="TreeGrafter"/>
</dbReference>
<evidence type="ECO:0000256" key="7">
    <source>
        <dbReference type="SAM" id="MobiDB-lite"/>
    </source>
</evidence>
<feature type="compositionally biased region" description="Polar residues" evidence="7">
    <location>
        <begin position="161"/>
        <end position="171"/>
    </location>
</feature>
<dbReference type="InterPro" id="IPR013809">
    <property type="entry name" value="ENTH"/>
</dbReference>
<keyword evidence="4" id="KW-0597">Phosphoprotein</keyword>
<evidence type="ECO:0000313" key="9">
    <source>
        <dbReference type="EMBL" id="KAJ1129922.1"/>
    </source>
</evidence>
<comment type="subcellular location">
    <subcellularLocation>
        <location evidence="1">Cytoplasm</location>
    </subcellularLocation>
</comment>
<dbReference type="SMART" id="SM00726">
    <property type="entry name" value="UIM"/>
    <property type="match status" value="2"/>
</dbReference>
<dbReference type="CDD" id="cd16990">
    <property type="entry name" value="ENTH_Epsin"/>
    <property type="match status" value="1"/>
</dbReference>
<dbReference type="PROSITE" id="PS50330">
    <property type="entry name" value="UIM"/>
    <property type="match status" value="2"/>
</dbReference>
<name>A0AAV7PRG0_PLEWA</name>
<evidence type="ECO:0000256" key="3">
    <source>
        <dbReference type="ARBA" id="ARBA00022490"/>
    </source>
</evidence>
<dbReference type="InterPro" id="IPR003903">
    <property type="entry name" value="UIM_dom"/>
</dbReference>